<dbReference type="EMBL" id="BMPI01000016">
    <property type="protein sequence ID" value="GGM32392.1"/>
    <property type="molecule type" value="Genomic_DNA"/>
</dbReference>
<feature type="region of interest" description="Disordered" evidence="1">
    <location>
        <begin position="99"/>
        <end position="119"/>
    </location>
</feature>
<protein>
    <submittedName>
        <fullName evidence="2">Uncharacterized protein</fullName>
    </submittedName>
</protein>
<evidence type="ECO:0000256" key="1">
    <source>
        <dbReference type="SAM" id="MobiDB-lite"/>
    </source>
</evidence>
<feature type="compositionally biased region" description="Basic residues" evidence="1">
    <location>
        <begin position="1"/>
        <end position="12"/>
    </location>
</feature>
<feature type="region of interest" description="Disordered" evidence="1">
    <location>
        <begin position="1"/>
        <end position="26"/>
    </location>
</feature>
<evidence type="ECO:0000313" key="2">
    <source>
        <dbReference type="EMBL" id="GGM32392.1"/>
    </source>
</evidence>
<comment type="caution">
    <text evidence="2">The sequence shown here is derived from an EMBL/GenBank/DDBJ whole genome shotgun (WGS) entry which is preliminary data.</text>
</comment>
<dbReference type="AlphaFoldDB" id="A0A917WUZ4"/>
<gene>
    <name evidence="2" type="ORF">GCM10007977_037100</name>
</gene>
<sequence>MSKGRRATRTRSGRAGEAVHGWPRPGGARVAAWRRCVAAVRGGGAWRRCEGGGVPRRCEGGGVAACRGGARWRCVAARGGGAWWRCVVAYGTGWQELPSESGRMAAREGRPQKTVRPGA</sequence>
<reference evidence="2" key="1">
    <citation type="journal article" date="2014" name="Int. J. Syst. Evol. Microbiol.">
        <title>Complete genome sequence of Corynebacterium casei LMG S-19264T (=DSM 44701T), isolated from a smear-ripened cheese.</title>
        <authorList>
            <consortium name="US DOE Joint Genome Institute (JGI-PGF)"/>
            <person name="Walter F."/>
            <person name="Albersmeier A."/>
            <person name="Kalinowski J."/>
            <person name="Ruckert C."/>
        </authorList>
    </citation>
    <scope>NUCLEOTIDE SEQUENCE</scope>
    <source>
        <strain evidence="2">JCM 19831</strain>
    </source>
</reference>
<name>A0A917WUZ4_9ACTN</name>
<keyword evidence="3" id="KW-1185">Reference proteome</keyword>
<evidence type="ECO:0000313" key="3">
    <source>
        <dbReference type="Proteomes" id="UP000642070"/>
    </source>
</evidence>
<organism evidence="2 3">
    <name type="scientific">Dactylosporangium sucinum</name>
    <dbReference type="NCBI Taxonomy" id="1424081"/>
    <lineage>
        <taxon>Bacteria</taxon>
        <taxon>Bacillati</taxon>
        <taxon>Actinomycetota</taxon>
        <taxon>Actinomycetes</taxon>
        <taxon>Micromonosporales</taxon>
        <taxon>Micromonosporaceae</taxon>
        <taxon>Dactylosporangium</taxon>
    </lineage>
</organism>
<accession>A0A917WUZ4</accession>
<proteinExistence type="predicted"/>
<reference evidence="2" key="2">
    <citation type="submission" date="2020-09" db="EMBL/GenBank/DDBJ databases">
        <authorList>
            <person name="Sun Q."/>
            <person name="Ohkuma M."/>
        </authorList>
    </citation>
    <scope>NUCLEOTIDE SEQUENCE</scope>
    <source>
        <strain evidence="2">JCM 19831</strain>
    </source>
</reference>
<dbReference type="Proteomes" id="UP000642070">
    <property type="component" value="Unassembled WGS sequence"/>
</dbReference>